<dbReference type="AlphaFoldDB" id="A0AAJ1PRJ4"/>
<dbReference type="InterPro" id="IPR036739">
    <property type="entry name" value="SLC41_membr_dom_sf"/>
</dbReference>
<dbReference type="SMART" id="SM00116">
    <property type="entry name" value="CBS"/>
    <property type="match status" value="1"/>
</dbReference>
<dbReference type="InterPro" id="IPR006667">
    <property type="entry name" value="SLC41_membr_dom"/>
</dbReference>
<keyword evidence="9" id="KW-0479">Metal-binding</keyword>
<dbReference type="Pfam" id="PF03448">
    <property type="entry name" value="MgtE_N"/>
    <property type="match status" value="1"/>
</dbReference>
<comment type="function">
    <text evidence="9">Acts as a magnesium transporter.</text>
</comment>
<accession>A0AAJ1PRJ4</accession>
<evidence type="ECO:0000256" key="7">
    <source>
        <dbReference type="ARBA" id="ARBA00023136"/>
    </source>
</evidence>
<keyword evidence="9" id="KW-1003">Cell membrane</keyword>
<keyword evidence="4 9" id="KW-0812">Transmembrane</keyword>
<dbReference type="Gene3D" id="3.10.580.10">
    <property type="entry name" value="CBS-domain"/>
    <property type="match status" value="1"/>
</dbReference>
<evidence type="ECO:0000256" key="3">
    <source>
        <dbReference type="ARBA" id="ARBA00022448"/>
    </source>
</evidence>
<gene>
    <name evidence="11" type="primary">mgtE</name>
    <name evidence="11" type="ORF">QLQ80_02955</name>
</gene>
<proteinExistence type="inferred from homology"/>
<dbReference type="InterPro" id="IPR006668">
    <property type="entry name" value="Mg_transptr_MgtE_intracell_dom"/>
</dbReference>
<feature type="transmembrane region" description="Helical" evidence="9">
    <location>
        <begin position="365"/>
        <end position="388"/>
    </location>
</feature>
<evidence type="ECO:0000256" key="6">
    <source>
        <dbReference type="ARBA" id="ARBA00022989"/>
    </source>
</evidence>
<reference evidence="11" key="1">
    <citation type="submission" date="2023-05" db="EMBL/GenBank/DDBJ databases">
        <title>Mycoplasma phocimorsus sp. nov., isolated from Scandinavian patients with seal finger or septic arthritis after contact with seals.</title>
        <authorList>
            <person name="Skafte-Holm A."/>
            <person name="Pedersen T.R."/>
            <person name="Froelund M."/>
            <person name="Stegger M."/>
            <person name="Qvortrup K."/>
            <person name="Michaels D.L."/>
            <person name="Brown D.R."/>
            <person name="Jensen J.S."/>
        </authorList>
    </citation>
    <scope>NUCLEOTIDE SEQUENCE</scope>
    <source>
        <strain evidence="11">M5725</strain>
    </source>
</reference>
<sequence>MLIDIINNKNINEIRTYINNTPIADVAYELENASASQIFFLLRVIGTEDAAELFSYFEPDIQQKIVEKILESDNTEILNILQTDELADLLEEMPALIAKRILEITPKEKRNIINVILNYKDDEVGSIAAVDIVLLKDTSYCKNGLNKIKRLYEKKNAELSHYFFVVNENRKLVGGALLEDIVFAEEGTKINEVMFPVASVKTTDKIEYASQVFAEHDMSSIPVVDKNDFVVGMITSDDIIDAINEAATEDIYKMAAISDKESEKEYLKKSNWSIVKSRVFWLILLLIGSTLSQLIIEKFTGVAEKALSLTAISAIITTAVITGMVPVISGSAGNAGSQSATTIMRAYALGEIEKSDFKKAIWKEFNVSVVTGSILFAVNFARLLIYFLSTSYNSLTAHPAPFIIISLVSSLSLFIVIIFSKFLGTIIPIIAIKLKRDPAVMSAPLLSTMTDAISTLIFFGITLAVLLLIYPPSTAVII</sequence>
<dbReference type="NCBIfam" id="TIGR00400">
    <property type="entry name" value="mgtE"/>
    <property type="match status" value="1"/>
</dbReference>
<keyword evidence="5 9" id="KW-0460">Magnesium</keyword>
<dbReference type="GO" id="GO:0046872">
    <property type="term" value="F:metal ion binding"/>
    <property type="evidence" value="ECO:0007669"/>
    <property type="project" value="UniProtKB-KW"/>
</dbReference>
<dbReference type="EMBL" id="JASDDP010000024">
    <property type="protein sequence ID" value="MDJ1646022.1"/>
    <property type="molecule type" value="Genomic_DNA"/>
</dbReference>
<dbReference type="Pfam" id="PF01769">
    <property type="entry name" value="MgtE"/>
    <property type="match status" value="1"/>
</dbReference>
<evidence type="ECO:0000256" key="8">
    <source>
        <dbReference type="PROSITE-ProRule" id="PRU00703"/>
    </source>
</evidence>
<dbReference type="SUPFAM" id="SSF54631">
    <property type="entry name" value="CBS-domain pair"/>
    <property type="match status" value="1"/>
</dbReference>
<name>A0AAJ1PRJ4_9MOLU</name>
<evidence type="ECO:0000256" key="5">
    <source>
        <dbReference type="ARBA" id="ARBA00022842"/>
    </source>
</evidence>
<dbReference type="SUPFAM" id="SSF158791">
    <property type="entry name" value="MgtE N-terminal domain-like"/>
    <property type="match status" value="1"/>
</dbReference>
<feature type="transmembrane region" description="Helical" evidence="9">
    <location>
        <begin position="400"/>
        <end position="431"/>
    </location>
</feature>
<feature type="transmembrane region" description="Helical" evidence="9">
    <location>
        <begin position="279"/>
        <end position="296"/>
    </location>
</feature>
<evidence type="ECO:0000256" key="4">
    <source>
        <dbReference type="ARBA" id="ARBA00022692"/>
    </source>
</evidence>
<evidence type="ECO:0000313" key="11">
    <source>
        <dbReference type="EMBL" id="MDJ1646022.1"/>
    </source>
</evidence>
<comment type="caution">
    <text evidence="11">The sequence shown here is derived from an EMBL/GenBank/DDBJ whole genome shotgun (WGS) entry which is preliminary data.</text>
</comment>
<dbReference type="Gene3D" id="1.10.357.20">
    <property type="entry name" value="SLC41 divalent cation transporters, integral membrane domain"/>
    <property type="match status" value="1"/>
</dbReference>
<dbReference type="SMART" id="SM00924">
    <property type="entry name" value="MgtE_N"/>
    <property type="match status" value="1"/>
</dbReference>
<feature type="transmembrane region" description="Helical" evidence="9">
    <location>
        <begin position="452"/>
        <end position="470"/>
    </location>
</feature>
<dbReference type="CDD" id="cd04606">
    <property type="entry name" value="CBS_pair_Mg_transporter"/>
    <property type="match status" value="1"/>
</dbReference>
<dbReference type="PANTHER" id="PTHR43773">
    <property type="entry name" value="MAGNESIUM TRANSPORTER MGTE"/>
    <property type="match status" value="1"/>
</dbReference>
<comment type="subunit">
    <text evidence="9">Homodimer.</text>
</comment>
<dbReference type="GO" id="GO:0015095">
    <property type="term" value="F:magnesium ion transmembrane transporter activity"/>
    <property type="evidence" value="ECO:0007669"/>
    <property type="project" value="UniProtKB-UniRule"/>
</dbReference>
<dbReference type="InterPro" id="IPR006669">
    <property type="entry name" value="MgtE_transporter"/>
</dbReference>
<dbReference type="Gene3D" id="1.25.60.10">
    <property type="entry name" value="MgtE N-terminal domain-like"/>
    <property type="match status" value="1"/>
</dbReference>
<protein>
    <recommendedName>
        <fullName evidence="9">Magnesium transporter MgtE</fullName>
    </recommendedName>
</protein>
<dbReference type="Pfam" id="PF00571">
    <property type="entry name" value="CBS"/>
    <property type="match status" value="1"/>
</dbReference>
<organism evidence="11 12">
    <name type="scientific">Mycoplasma phocimorsus</name>
    <dbReference type="NCBI Taxonomy" id="3045839"/>
    <lineage>
        <taxon>Bacteria</taxon>
        <taxon>Bacillati</taxon>
        <taxon>Mycoplasmatota</taxon>
        <taxon>Mollicutes</taxon>
        <taxon>Mycoplasmataceae</taxon>
        <taxon>Mycoplasma</taxon>
    </lineage>
</organism>
<evidence type="ECO:0000313" key="12">
    <source>
        <dbReference type="Proteomes" id="UP001224428"/>
    </source>
</evidence>
<dbReference type="InterPro" id="IPR046342">
    <property type="entry name" value="CBS_dom_sf"/>
</dbReference>
<evidence type="ECO:0000256" key="2">
    <source>
        <dbReference type="ARBA" id="ARBA00009749"/>
    </source>
</evidence>
<feature type="domain" description="CBS" evidence="10">
    <location>
        <begin position="193"/>
        <end position="249"/>
    </location>
</feature>
<dbReference type="InterPro" id="IPR000644">
    <property type="entry name" value="CBS_dom"/>
</dbReference>
<comment type="similarity">
    <text evidence="2 9">Belongs to the SLC41A transporter family.</text>
</comment>
<dbReference type="InterPro" id="IPR038076">
    <property type="entry name" value="MgtE_N_sf"/>
</dbReference>
<dbReference type="RefSeq" id="WP_283823590.1">
    <property type="nucleotide sequence ID" value="NZ_JASDAY010000016.1"/>
</dbReference>
<keyword evidence="3 9" id="KW-0813">Transport</keyword>
<comment type="subcellular location">
    <subcellularLocation>
        <location evidence="9">Cell membrane</location>
        <topology evidence="9">Multi-pass membrane protein</topology>
    </subcellularLocation>
    <subcellularLocation>
        <location evidence="1">Membrane</location>
        <topology evidence="1">Multi-pass membrane protein</topology>
    </subcellularLocation>
</comment>
<feature type="transmembrane region" description="Helical" evidence="9">
    <location>
        <begin position="308"/>
        <end position="328"/>
    </location>
</feature>
<evidence type="ECO:0000259" key="10">
    <source>
        <dbReference type="PROSITE" id="PS51371"/>
    </source>
</evidence>
<keyword evidence="12" id="KW-1185">Reference proteome</keyword>
<dbReference type="PROSITE" id="PS51371">
    <property type="entry name" value="CBS"/>
    <property type="match status" value="1"/>
</dbReference>
<dbReference type="Proteomes" id="UP001224428">
    <property type="component" value="Unassembled WGS sequence"/>
</dbReference>
<dbReference type="GO" id="GO:0005886">
    <property type="term" value="C:plasma membrane"/>
    <property type="evidence" value="ECO:0007669"/>
    <property type="project" value="UniProtKB-SubCell"/>
</dbReference>
<dbReference type="SUPFAM" id="SSF161093">
    <property type="entry name" value="MgtE membrane domain-like"/>
    <property type="match status" value="1"/>
</dbReference>
<evidence type="ECO:0000256" key="1">
    <source>
        <dbReference type="ARBA" id="ARBA00004141"/>
    </source>
</evidence>
<dbReference type="PANTHER" id="PTHR43773:SF1">
    <property type="entry name" value="MAGNESIUM TRANSPORTER MGTE"/>
    <property type="match status" value="1"/>
</dbReference>
<evidence type="ECO:0000256" key="9">
    <source>
        <dbReference type="RuleBase" id="RU362011"/>
    </source>
</evidence>
<keyword evidence="7 9" id="KW-0472">Membrane</keyword>
<keyword evidence="6 9" id="KW-1133">Transmembrane helix</keyword>
<keyword evidence="8" id="KW-0129">CBS domain</keyword>